<comment type="caution">
    <text evidence="4">The sequence shown here is derived from an EMBL/GenBank/DDBJ whole genome shotgun (WGS) entry which is preliminary data.</text>
</comment>
<organism evidence="4">
    <name type="scientific">Archaeoglobus fulgidus</name>
    <dbReference type="NCBI Taxonomy" id="2234"/>
    <lineage>
        <taxon>Archaea</taxon>
        <taxon>Methanobacteriati</taxon>
        <taxon>Methanobacteriota</taxon>
        <taxon>Archaeoglobi</taxon>
        <taxon>Archaeoglobales</taxon>
        <taxon>Archaeoglobaceae</taxon>
        <taxon>Archaeoglobus</taxon>
    </lineage>
</organism>
<comment type="caution">
    <text evidence="3">Lacks conserved residue(s) required for the propagation of feature annotation.</text>
</comment>
<proteinExistence type="inferred from homology"/>
<name>A0A7C2NAI5_ARCFL</name>
<comment type="function">
    <text evidence="3">Catalyzes the conversion of cyclic dehypoxanthine futalosine (cyclic DHFL) into 1,4-dihydroxy-6-naphthoate, a step in the biosynthesis of menaquinone (MK, vitamin K2).</text>
</comment>
<keyword evidence="1 3" id="KW-0474">Menaquinone biosynthesis</keyword>
<evidence type="ECO:0000256" key="2">
    <source>
        <dbReference type="ARBA" id="ARBA00023239"/>
    </source>
</evidence>
<reference evidence="4" key="1">
    <citation type="journal article" date="2020" name="mSystems">
        <title>Genome- and Community-Level Interaction Insights into Carbon Utilization and Element Cycling Functions of Hydrothermarchaeota in Hydrothermal Sediment.</title>
        <authorList>
            <person name="Zhou Z."/>
            <person name="Liu Y."/>
            <person name="Xu W."/>
            <person name="Pan J."/>
            <person name="Luo Z.H."/>
            <person name="Li M."/>
        </authorList>
    </citation>
    <scope>NUCLEOTIDE SEQUENCE [LARGE SCALE GENOMIC DNA]</scope>
    <source>
        <strain evidence="4">SpSt-12</strain>
    </source>
</reference>
<gene>
    <name evidence="3" type="primary">mqnD</name>
    <name evidence="4" type="ORF">ENN70_06615</name>
</gene>
<sequence length="269" mass="30302">MLLRVAHTPDADDAFMFYAMLNNKIPLTFELESIIEDIETLNYKAMSGIYDVTAISVHAYAFVADRYRILSTGASVGDGYGPVVVAREKIDPENAIIAVPGKLTTATLLLKLFCEAKTVEMKFDEIPDAVASGKVDAGLLIHEAQLSYEKYGLKKIMDLFELWNSITNLPLPLGVNAIKRSIDEEVQKSFLRAMRMSVEYAVENFEEALDYAKMFSRGLEVEKLAKFIKMYVNSYTLEMPEKVEKAIETLFEMAENKGFLKKPPLDVLR</sequence>
<dbReference type="SUPFAM" id="SSF53850">
    <property type="entry name" value="Periplasmic binding protein-like II"/>
    <property type="match status" value="1"/>
</dbReference>
<dbReference type="Gene3D" id="3.40.190.10">
    <property type="entry name" value="Periplasmic binding protein-like II"/>
    <property type="match status" value="2"/>
</dbReference>
<dbReference type="PANTHER" id="PTHR37167:SF1">
    <property type="entry name" value="1,4-DIHYDROXY-6-NAPHTOATE SYNTHASE"/>
    <property type="match status" value="1"/>
</dbReference>
<accession>A0A7C2NAI5</accession>
<comment type="similarity">
    <text evidence="3">Belongs to the MqnA/MqnD family. MqnD subfamily.</text>
</comment>
<dbReference type="EMBL" id="DSCQ01000081">
    <property type="protein sequence ID" value="HET21720.1"/>
    <property type="molecule type" value="Genomic_DNA"/>
</dbReference>
<dbReference type="AlphaFoldDB" id="A0A7C2NAI5"/>
<feature type="binding site" evidence="3">
    <location>
        <begin position="105"/>
        <end position="106"/>
    </location>
    <ligand>
        <name>substrate</name>
    </ligand>
</feature>
<feature type="active site" description="Proton acceptor" evidence="3">
    <location>
        <position position="142"/>
    </location>
</feature>
<comment type="catalytic activity">
    <reaction evidence="3">
        <text>cyclic dehypoxanthinylfutalosinate = 1,4-dihydroxy-6-naphthoate + dihydroxyacetone</text>
        <dbReference type="Rhea" id="RHEA:33087"/>
        <dbReference type="ChEBI" id="CHEBI:16016"/>
        <dbReference type="ChEBI" id="CHEBI:64254"/>
        <dbReference type="ChEBI" id="CHEBI:64270"/>
        <dbReference type="EC" id="4.1.99.29"/>
    </reaction>
</comment>
<dbReference type="EC" id="4.1.99.29" evidence="3"/>
<dbReference type="InterPro" id="IPR030869">
    <property type="entry name" value="MqnD"/>
</dbReference>
<dbReference type="GO" id="GO:0016830">
    <property type="term" value="F:carbon-carbon lyase activity"/>
    <property type="evidence" value="ECO:0007669"/>
    <property type="project" value="UniProtKB-UniRule"/>
</dbReference>
<evidence type="ECO:0000256" key="3">
    <source>
        <dbReference type="HAMAP-Rule" id="MF_00996"/>
    </source>
</evidence>
<dbReference type="Pfam" id="PF02621">
    <property type="entry name" value="VitK2_biosynth"/>
    <property type="match status" value="1"/>
</dbReference>
<dbReference type="PANTHER" id="PTHR37167">
    <property type="entry name" value="1,4-DIHYDROXY-6-NAPHTOATE SYNTHASE"/>
    <property type="match status" value="1"/>
</dbReference>
<evidence type="ECO:0000256" key="1">
    <source>
        <dbReference type="ARBA" id="ARBA00022428"/>
    </source>
</evidence>
<protein>
    <recommendedName>
        <fullName evidence="3">1,4-dihydroxy-6-naphtoate synthase</fullName>
        <ecNumber evidence="3">4.1.99.29</ecNumber>
    </recommendedName>
    <alternativeName>
        <fullName evidence="3">Menaquinone biosynthetic enzyme MqnD</fullName>
    </alternativeName>
</protein>
<evidence type="ECO:0000313" key="4">
    <source>
        <dbReference type="EMBL" id="HET21720.1"/>
    </source>
</evidence>
<dbReference type="UniPathway" id="UPA00079"/>
<keyword evidence="2 3" id="KW-0456">Lyase</keyword>
<dbReference type="InterPro" id="IPR003773">
    <property type="entry name" value="Menaquinone_biosynth"/>
</dbReference>
<dbReference type="HAMAP" id="MF_00996">
    <property type="entry name" value="MqnD"/>
    <property type="match status" value="1"/>
</dbReference>
<dbReference type="GO" id="GO:0009234">
    <property type="term" value="P:menaquinone biosynthetic process"/>
    <property type="evidence" value="ECO:0007669"/>
    <property type="project" value="UniProtKB-UniRule"/>
</dbReference>
<comment type="pathway">
    <text evidence="3">Quinol/quinone metabolism; menaquinone biosynthesis.</text>
</comment>